<protein>
    <submittedName>
        <fullName evidence="11">Di-haem cytochrome c peroxidase family protein</fullName>
    </submittedName>
</protein>
<keyword evidence="11" id="KW-0575">Peroxidase</keyword>
<dbReference type="GO" id="GO:0046872">
    <property type="term" value="F:metal ion binding"/>
    <property type="evidence" value="ECO:0007669"/>
    <property type="project" value="UniProtKB-KW"/>
</dbReference>
<dbReference type="STRING" id="1349767.GJA_3049"/>
<proteinExistence type="predicted"/>
<dbReference type="Pfam" id="PF03150">
    <property type="entry name" value="CCP_MauG"/>
    <property type="match status" value="1"/>
</dbReference>
<organism evidence="11 12">
    <name type="scientific">Janthinobacterium agaricidamnosum NBRC 102515 = DSM 9628</name>
    <dbReference type="NCBI Taxonomy" id="1349767"/>
    <lineage>
        <taxon>Bacteria</taxon>
        <taxon>Pseudomonadati</taxon>
        <taxon>Pseudomonadota</taxon>
        <taxon>Betaproteobacteria</taxon>
        <taxon>Burkholderiales</taxon>
        <taxon>Oxalobacteraceae</taxon>
        <taxon>Janthinobacterium</taxon>
    </lineage>
</organism>
<keyword evidence="3 7" id="KW-0479">Metal-binding</keyword>
<reference evidence="11 12" key="1">
    <citation type="journal article" date="2015" name="Genome Announc.">
        <title>Genome Sequence of Mushroom Soft-Rot Pathogen Janthinobacterium agaricidamnosum.</title>
        <authorList>
            <person name="Graupner K."/>
            <person name="Lackner G."/>
            <person name="Hertweck C."/>
        </authorList>
    </citation>
    <scope>NUCLEOTIDE SEQUENCE [LARGE SCALE GENOMIC DNA]</scope>
    <source>
        <strain evidence="12">NBRC 102515 / DSM 9628</strain>
    </source>
</reference>
<dbReference type="GO" id="GO:0030313">
    <property type="term" value="C:cell envelope"/>
    <property type="evidence" value="ECO:0007669"/>
    <property type="project" value="UniProtKB-SubCell"/>
</dbReference>
<dbReference type="InterPro" id="IPR036909">
    <property type="entry name" value="Cyt_c-like_dom_sf"/>
</dbReference>
<dbReference type="OrthoDB" id="9805202at2"/>
<gene>
    <name evidence="11" type="ORF">GJA_3049</name>
</gene>
<dbReference type="PANTHER" id="PTHR30600">
    <property type="entry name" value="CYTOCHROME C PEROXIDASE-RELATED"/>
    <property type="match status" value="1"/>
</dbReference>
<dbReference type="Gene3D" id="1.10.760.10">
    <property type="entry name" value="Cytochrome c-like domain"/>
    <property type="match status" value="2"/>
</dbReference>
<keyword evidence="12" id="KW-1185">Reference proteome</keyword>
<dbReference type="PROSITE" id="PS51007">
    <property type="entry name" value="CYTC"/>
    <property type="match status" value="2"/>
</dbReference>
<dbReference type="EMBL" id="HG322949">
    <property type="protein sequence ID" value="CDG83674.1"/>
    <property type="molecule type" value="Genomic_DNA"/>
</dbReference>
<evidence type="ECO:0000256" key="6">
    <source>
        <dbReference type="ARBA" id="ARBA00023004"/>
    </source>
</evidence>
<dbReference type="PROSITE" id="PS51257">
    <property type="entry name" value="PROKAR_LIPOPROTEIN"/>
    <property type="match status" value="1"/>
</dbReference>
<accession>W0V4B7</accession>
<evidence type="ECO:0000256" key="2">
    <source>
        <dbReference type="ARBA" id="ARBA00022617"/>
    </source>
</evidence>
<comment type="subcellular location">
    <subcellularLocation>
        <location evidence="1">Cell envelope</location>
    </subcellularLocation>
</comment>
<evidence type="ECO:0000256" key="9">
    <source>
        <dbReference type="SAM" id="SignalP"/>
    </source>
</evidence>
<evidence type="ECO:0000256" key="4">
    <source>
        <dbReference type="ARBA" id="ARBA00022729"/>
    </source>
</evidence>
<evidence type="ECO:0000313" key="12">
    <source>
        <dbReference type="Proteomes" id="UP000027604"/>
    </source>
</evidence>
<feature type="domain" description="Cytochrome c" evidence="10">
    <location>
        <begin position="66"/>
        <end position="193"/>
    </location>
</feature>
<dbReference type="GO" id="GO:0004130">
    <property type="term" value="F:cytochrome-c peroxidase activity"/>
    <property type="evidence" value="ECO:0007669"/>
    <property type="project" value="TreeGrafter"/>
</dbReference>
<feature type="chain" id="PRO_5004797312" evidence="9">
    <location>
        <begin position="33"/>
        <end position="432"/>
    </location>
</feature>
<dbReference type="GO" id="GO:0020037">
    <property type="term" value="F:heme binding"/>
    <property type="evidence" value="ECO:0007669"/>
    <property type="project" value="InterPro"/>
</dbReference>
<evidence type="ECO:0000256" key="8">
    <source>
        <dbReference type="SAM" id="MobiDB-lite"/>
    </source>
</evidence>
<keyword evidence="4 9" id="KW-0732">Signal</keyword>
<dbReference type="AlphaFoldDB" id="W0V4B7"/>
<evidence type="ECO:0000313" key="11">
    <source>
        <dbReference type="EMBL" id="CDG83674.1"/>
    </source>
</evidence>
<keyword evidence="6 7" id="KW-0408">Iron</keyword>
<evidence type="ECO:0000256" key="3">
    <source>
        <dbReference type="ARBA" id="ARBA00022723"/>
    </source>
</evidence>
<dbReference type="PANTHER" id="PTHR30600:SF10">
    <property type="entry name" value="BLL6722 PROTEIN"/>
    <property type="match status" value="1"/>
</dbReference>
<feature type="domain" description="Cytochrome c" evidence="10">
    <location>
        <begin position="250"/>
        <end position="426"/>
    </location>
</feature>
<dbReference type="KEGG" id="jag:GJA_3049"/>
<evidence type="ECO:0000259" key="10">
    <source>
        <dbReference type="PROSITE" id="PS51007"/>
    </source>
</evidence>
<dbReference type="InterPro" id="IPR051395">
    <property type="entry name" value="Cytochrome_c_Peroxidase/MauG"/>
</dbReference>
<dbReference type="InterPro" id="IPR009056">
    <property type="entry name" value="Cyt_c-like_dom"/>
</dbReference>
<dbReference type="SUPFAM" id="SSF46626">
    <property type="entry name" value="Cytochrome c"/>
    <property type="match status" value="2"/>
</dbReference>
<dbReference type="Proteomes" id="UP000027604">
    <property type="component" value="Chromosome I"/>
</dbReference>
<evidence type="ECO:0000256" key="1">
    <source>
        <dbReference type="ARBA" id="ARBA00004196"/>
    </source>
</evidence>
<feature type="region of interest" description="Disordered" evidence="8">
    <location>
        <begin position="132"/>
        <end position="163"/>
    </location>
</feature>
<evidence type="ECO:0000256" key="5">
    <source>
        <dbReference type="ARBA" id="ARBA00023002"/>
    </source>
</evidence>
<name>W0V4B7_9BURK</name>
<dbReference type="GO" id="GO:0009055">
    <property type="term" value="F:electron transfer activity"/>
    <property type="evidence" value="ECO:0007669"/>
    <property type="project" value="InterPro"/>
</dbReference>
<dbReference type="eggNOG" id="COG1858">
    <property type="taxonomic scope" value="Bacteria"/>
</dbReference>
<dbReference type="InterPro" id="IPR004852">
    <property type="entry name" value="Di-haem_cyt_c_peroxidsae"/>
</dbReference>
<dbReference type="HOGENOM" id="CLU_034652_0_0_4"/>
<dbReference type="PATRIC" id="fig|1349767.4.peg.4755"/>
<feature type="signal peptide" evidence="9">
    <location>
        <begin position="1"/>
        <end position="32"/>
    </location>
</feature>
<evidence type="ECO:0000256" key="7">
    <source>
        <dbReference type="PROSITE-ProRule" id="PRU00433"/>
    </source>
</evidence>
<keyword evidence="2 7" id="KW-0349">Heme</keyword>
<keyword evidence="5" id="KW-0560">Oxidoreductase</keyword>
<sequence>MPRQPYFSPFPISPLMKLTPSLPGLVCAVLLAACQPQTQPPQKGAPAAYLTAAYTPTLKRQPSVAEMTAMGRAMFFEPGLSVSGKMSCASCHSPDHAYGPPNALAVQLGGPELKDAGTRAAPSLRYIQNAPPFTEHFHDDDGDDSVDAGPTGGRNWDGRAQSGHEQALTPLLSPHEMGNPDVASVVAKLRQGALAAQFRQTYGDDIFEQPGQALRWALMSLEVFQESPADFYPYTSKYDAFLRKQVQLNPQELRGLALFNDENKGNCASCHISQITPGGVFPQFTDYGLINIGVPRNRKLPANTDPAFFDMGLCGPDRSDLKDHKEYCGSFKTPSLRNVALRKVFFHNGSFTSLEQVLRFYAQRDTAPQKWYPKNRDGSVHKYDDLPPGLEANVNLEAPFDRKPGQPPALNDKEIADVIVFLKTLTDGYKAP</sequence>